<reference evidence="1" key="1">
    <citation type="submission" date="2021-12" db="EMBL/GenBank/DDBJ databases">
        <title>Comparative genomics, transcriptomics and evolutionary studies reveal genomic signatures of adaptation to plant cell wall in hemibiotrophic fungi.</title>
        <authorList>
            <consortium name="DOE Joint Genome Institute"/>
            <person name="Baroncelli R."/>
            <person name="Diaz J.F."/>
            <person name="Benocci T."/>
            <person name="Peng M."/>
            <person name="Battaglia E."/>
            <person name="Haridas S."/>
            <person name="Andreopoulos W."/>
            <person name="Labutti K."/>
            <person name="Pangilinan J."/>
            <person name="Floch G.L."/>
            <person name="Makela M.R."/>
            <person name="Henrissat B."/>
            <person name="Grigoriev I.V."/>
            <person name="Crouch J.A."/>
            <person name="De Vries R.P."/>
            <person name="Sukno S.A."/>
            <person name="Thon M.R."/>
        </authorList>
    </citation>
    <scope>NUCLEOTIDE SEQUENCE</scope>
    <source>
        <strain evidence="1">CBS 112980</strain>
    </source>
</reference>
<evidence type="ECO:0000313" key="1">
    <source>
        <dbReference type="EMBL" id="KAK1712219.1"/>
    </source>
</evidence>
<dbReference type="GeneID" id="85398744"/>
<proteinExistence type="predicted"/>
<evidence type="ECO:0000313" key="2">
    <source>
        <dbReference type="Proteomes" id="UP001244207"/>
    </source>
</evidence>
<organism evidence="1 2">
    <name type="scientific">Glomerella acutata</name>
    <name type="common">Colletotrichum acutatum</name>
    <dbReference type="NCBI Taxonomy" id="27357"/>
    <lineage>
        <taxon>Eukaryota</taxon>
        <taxon>Fungi</taxon>
        <taxon>Dikarya</taxon>
        <taxon>Ascomycota</taxon>
        <taxon>Pezizomycotina</taxon>
        <taxon>Sordariomycetes</taxon>
        <taxon>Hypocreomycetidae</taxon>
        <taxon>Glomerellales</taxon>
        <taxon>Glomerellaceae</taxon>
        <taxon>Colletotrichum</taxon>
        <taxon>Colletotrichum acutatum species complex</taxon>
    </lineage>
</organism>
<protein>
    <submittedName>
        <fullName evidence="1">Uncharacterized protein</fullName>
    </submittedName>
</protein>
<dbReference type="Proteomes" id="UP001244207">
    <property type="component" value="Unassembled WGS sequence"/>
</dbReference>
<dbReference type="EMBL" id="JAHMHS010000150">
    <property type="protein sequence ID" value="KAK1712219.1"/>
    <property type="molecule type" value="Genomic_DNA"/>
</dbReference>
<name>A0AAD8U8C0_GLOAC</name>
<keyword evidence="2" id="KW-1185">Reference proteome</keyword>
<sequence>MDLSRLSTPKVDSADSCYNAANFPRIEYSPTDSAPADSIDALMATLQAFARDHGFAIVRRNSSKYVNGEATYDTLRCDRDAVRQTQGVGLRPSKTQKVGCP</sequence>
<dbReference type="RefSeq" id="XP_060359337.1">
    <property type="nucleotide sequence ID" value="XM_060514846.1"/>
</dbReference>
<gene>
    <name evidence="1" type="ORF">BDZ83DRAFT_757090</name>
</gene>
<dbReference type="AlphaFoldDB" id="A0AAD8U8C0"/>
<accession>A0AAD8U8C0</accession>
<comment type="caution">
    <text evidence="1">The sequence shown here is derived from an EMBL/GenBank/DDBJ whole genome shotgun (WGS) entry which is preliminary data.</text>
</comment>